<organism evidence="1 2">
    <name type="scientific">Chryseobacterium takakiae</name>
    <dbReference type="NCBI Taxonomy" id="1302685"/>
    <lineage>
        <taxon>Bacteria</taxon>
        <taxon>Pseudomonadati</taxon>
        <taxon>Bacteroidota</taxon>
        <taxon>Flavobacteriia</taxon>
        <taxon>Flavobacteriales</taxon>
        <taxon>Weeksellaceae</taxon>
        <taxon>Chryseobacterium group</taxon>
        <taxon>Chryseobacterium</taxon>
    </lineage>
</organism>
<keyword evidence="2" id="KW-1185">Reference proteome</keyword>
<dbReference type="InterPro" id="IPR025535">
    <property type="entry name" value="DUF4421"/>
</dbReference>
<name>A0A1M4YKV2_9FLAO</name>
<sequence length="337" mass="39572">MIKYFVFSAIISYIGSSAQSRSDSAKLLSYEDKVAVKISFNTNTENFVAFYKDSPKDVQTIFSINESLRTSFSIDYKLISATMSFTPSFLPGNSDNDLKGKSKYTDFKFRLFPGRFIQTIEYKNAKGFYIKNMQDFFPDWEKGKEPYFQLPDLKYQTFGARTSYVFNKDFSLKSILYQREWQNNSSGSFIPELQYNISLFKNKNGEVKSRETQFNLGIDLGYHYNWVIKTRMNIGLYIFTGMGIRWTTYRYDLQNSDTQNNRYLIARAGTGLYFGYNSETSFFGIKFNLSSNYYREDSSSEITNNNTFSVLYFGYRFPPPRFLKKYYNNVKKRVPFL</sequence>
<dbReference type="Pfam" id="PF14391">
    <property type="entry name" value="DUF4421"/>
    <property type="match status" value="1"/>
</dbReference>
<evidence type="ECO:0000313" key="2">
    <source>
        <dbReference type="Proteomes" id="UP000184236"/>
    </source>
</evidence>
<accession>A0A1M4YKV2</accession>
<protein>
    <recommendedName>
        <fullName evidence="3">DUF4421 domain-containing protein</fullName>
    </recommendedName>
</protein>
<evidence type="ECO:0000313" key="1">
    <source>
        <dbReference type="EMBL" id="SHF06303.1"/>
    </source>
</evidence>
<dbReference type="Proteomes" id="UP000184236">
    <property type="component" value="Unassembled WGS sequence"/>
</dbReference>
<reference evidence="2" key="1">
    <citation type="submission" date="2016-11" db="EMBL/GenBank/DDBJ databases">
        <authorList>
            <person name="Varghese N."/>
            <person name="Submissions S."/>
        </authorList>
    </citation>
    <scope>NUCLEOTIDE SEQUENCE [LARGE SCALE GENOMIC DNA]</scope>
    <source>
        <strain evidence="2">DSM 26898</strain>
    </source>
</reference>
<dbReference type="AlphaFoldDB" id="A0A1M4YKV2"/>
<gene>
    <name evidence="1" type="ORF">SAMN05444408_10885</name>
</gene>
<evidence type="ECO:0008006" key="3">
    <source>
        <dbReference type="Google" id="ProtNLM"/>
    </source>
</evidence>
<proteinExistence type="predicted"/>
<dbReference type="STRING" id="1302685.SAMN05444408_10885"/>
<dbReference type="EMBL" id="FQVO01000008">
    <property type="protein sequence ID" value="SHF06303.1"/>
    <property type="molecule type" value="Genomic_DNA"/>
</dbReference>